<dbReference type="AlphaFoldDB" id="A0A7I7LKP4"/>
<protein>
    <recommendedName>
        <fullName evidence="3">Peptidase M24</fullName>
    </recommendedName>
</protein>
<keyword evidence="2" id="KW-1185">Reference proteome</keyword>
<dbReference type="InterPro" id="IPR036005">
    <property type="entry name" value="Creatinase/aminopeptidase-like"/>
</dbReference>
<dbReference type="SUPFAM" id="SSF55920">
    <property type="entry name" value="Creatinase/aminopeptidase"/>
    <property type="match status" value="1"/>
</dbReference>
<evidence type="ECO:0000313" key="2">
    <source>
        <dbReference type="Proteomes" id="UP000467164"/>
    </source>
</evidence>
<reference evidence="1 2" key="1">
    <citation type="journal article" date="2019" name="Emerg. Microbes Infect.">
        <title>Comprehensive subspecies identification of 175 nontuberculous mycobacteria species based on 7547 genomic profiles.</title>
        <authorList>
            <person name="Matsumoto Y."/>
            <person name="Kinjo T."/>
            <person name="Motooka D."/>
            <person name="Nabeya D."/>
            <person name="Jung N."/>
            <person name="Uechi K."/>
            <person name="Horii T."/>
            <person name="Iida T."/>
            <person name="Fujita J."/>
            <person name="Nakamura S."/>
        </authorList>
    </citation>
    <scope>NUCLEOTIDE SEQUENCE [LARGE SCALE GENOMIC DNA]</scope>
    <source>
        <strain evidence="1 2">JCM 12657</strain>
    </source>
</reference>
<dbReference type="EMBL" id="AP022572">
    <property type="protein sequence ID" value="BBX60418.1"/>
    <property type="molecule type" value="Genomic_DNA"/>
</dbReference>
<gene>
    <name evidence="1" type="ORF">MSHO_57630</name>
</gene>
<accession>A0A7I7LKP4</accession>
<proteinExistence type="predicted"/>
<sequence length="73" mass="7495">MPVARGLGMGFDPPVISAQLPATAANDRLEPGMVLAVTGYVWEAGVGAVFGREAVLVNADGPEVLTASPMWQA</sequence>
<dbReference type="Proteomes" id="UP000467164">
    <property type="component" value="Chromosome"/>
</dbReference>
<dbReference type="KEGG" id="msho:MSHO_57630"/>
<evidence type="ECO:0008006" key="3">
    <source>
        <dbReference type="Google" id="ProtNLM"/>
    </source>
</evidence>
<evidence type="ECO:0000313" key="1">
    <source>
        <dbReference type="EMBL" id="BBX60418.1"/>
    </source>
</evidence>
<dbReference type="Gene3D" id="3.90.230.10">
    <property type="entry name" value="Creatinase/methionine aminopeptidase superfamily"/>
    <property type="match status" value="1"/>
</dbReference>
<organism evidence="1 2">
    <name type="scientific">Mycobacterium shottsii</name>
    <dbReference type="NCBI Taxonomy" id="133549"/>
    <lineage>
        <taxon>Bacteria</taxon>
        <taxon>Bacillati</taxon>
        <taxon>Actinomycetota</taxon>
        <taxon>Actinomycetes</taxon>
        <taxon>Mycobacteriales</taxon>
        <taxon>Mycobacteriaceae</taxon>
        <taxon>Mycobacterium</taxon>
        <taxon>Mycobacterium ulcerans group</taxon>
    </lineage>
</organism>
<name>A0A7I7LKP4_9MYCO</name>